<dbReference type="OrthoDB" id="2213660at2"/>
<dbReference type="AlphaFoldDB" id="A0A6C2C2K0"/>
<accession>A0A6C2C2K0</accession>
<keyword evidence="2" id="KW-1185">Reference proteome</keyword>
<organism evidence="1 2">
    <name type="scientific">Weissella muntiaci</name>
    <dbReference type="NCBI Taxonomy" id="2508881"/>
    <lineage>
        <taxon>Bacteria</taxon>
        <taxon>Bacillati</taxon>
        <taxon>Bacillota</taxon>
        <taxon>Bacilli</taxon>
        <taxon>Lactobacillales</taxon>
        <taxon>Lactobacillaceae</taxon>
        <taxon>Weissella</taxon>
    </lineage>
</organism>
<reference evidence="1 2" key="1">
    <citation type="submission" date="2019-01" db="EMBL/GenBank/DDBJ databases">
        <title>Weissella sp. nov., a novel lactic acid bacterium isolated from animal feces.</title>
        <authorList>
            <person name="Wang L.-T."/>
        </authorList>
    </citation>
    <scope>NUCLEOTIDE SEQUENCE [LARGE SCALE GENOMIC DNA]</scope>
    <source>
        <strain evidence="1 2">8H-2</strain>
    </source>
</reference>
<evidence type="ECO:0000313" key="2">
    <source>
        <dbReference type="Proteomes" id="UP000371977"/>
    </source>
</evidence>
<evidence type="ECO:0000313" key="1">
    <source>
        <dbReference type="EMBL" id="TYC48012.1"/>
    </source>
</evidence>
<dbReference type="RefSeq" id="WP_148623694.1">
    <property type="nucleotide sequence ID" value="NZ_SDGZ01000025.1"/>
</dbReference>
<name>A0A6C2C2K0_9LACO</name>
<sequence>MNQKSIKGLKKEIVRESALEVGYYEGTREAIMVAAPDILEKVMASDVAGYLTKLATNNDIGFDNLFVSEAVRLMSYSEFKQVAHKFFGYTRTNEEILAEPITLSRAAYENLQERAENNFMNKTTSKAISTKSLEIQAENEPVAYNPLTEEIAYLVSDSSNAVPYFDENLISNYKSEQPELSLILAKIKSHVSPDLYQQIHSFLQGMDPIGSSKDPVFMETFVELANQVLEANDQQIIQHSAQDQATNESWQLHYFLDQNTMPGINKDEVINYLEHEVAAYYRGSLAELRIFDKDDVEVESYLVDRDTFIGNEINQVKSYTQNDNYVDLATGFKLQNLGVEITPEVLNDFLNAEPKQSNLKK</sequence>
<comment type="caution">
    <text evidence="1">The sequence shown here is derived from an EMBL/GenBank/DDBJ whole genome shotgun (WGS) entry which is preliminary data.</text>
</comment>
<gene>
    <name evidence="1" type="ORF">ESZ50_10310</name>
</gene>
<proteinExistence type="predicted"/>
<dbReference type="Proteomes" id="UP000371977">
    <property type="component" value="Unassembled WGS sequence"/>
</dbReference>
<dbReference type="EMBL" id="SDGZ01000025">
    <property type="protein sequence ID" value="TYC48012.1"/>
    <property type="molecule type" value="Genomic_DNA"/>
</dbReference>
<protein>
    <submittedName>
        <fullName evidence="1">Uncharacterized protein</fullName>
    </submittedName>
</protein>